<feature type="region of interest" description="Disordered" evidence="1">
    <location>
        <begin position="47"/>
        <end position="92"/>
    </location>
</feature>
<dbReference type="AlphaFoldDB" id="A0A6A4HUQ7"/>
<sequence>MKPAEVTSTRATFLLAQNTPTQAVMTAFRDHSFTYYDVHPDSSPIAGPSTFPGSISSPLHHSPPLPLSPSRNPFLLTHTSPASAPRSPPSHQFLKWRLDPAANPSLLTPSKQMRFLGNSLANTASASFLITKANTTHLQMSTLIKPPVLESTPSELRRPEWDVLRPAIPIHQMTREDLLEHSEKLTDEL</sequence>
<evidence type="ECO:0000313" key="2">
    <source>
        <dbReference type="EMBL" id="KAE9402189.1"/>
    </source>
</evidence>
<dbReference type="EMBL" id="ML769437">
    <property type="protein sequence ID" value="KAE9402189.1"/>
    <property type="molecule type" value="Genomic_DNA"/>
</dbReference>
<gene>
    <name evidence="2" type="ORF">BT96DRAFT_1088156</name>
</gene>
<evidence type="ECO:0000313" key="3">
    <source>
        <dbReference type="Proteomes" id="UP000799118"/>
    </source>
</evidence>
<proteinExistence type="predicted"/>
<name>A0A6A4HUQ7_9AGAR</name>
<evidence type="ECO:0000256" key="1">
    <source>
        <dbReference type="SAM" id="MobiDB-lite"/>
    </source>
</evidence>
<organism evidence="2 3">
    <name type="scientific">Gymnopus androsaceus JB14</name>
    <dbReference type="NCBI Taxonomy" id="1447944"/>
    <lineage>
        <taxon>Eukaryota</taxon>
        <taxon>Fungi</taxon>
        <taxon>Dikarya</taxon>
        <taxon>Basidiomycota</taxon>
        <taxon>Agaricomycotina</taxon>
        <taxon>Agaricomycetes</taxon>
        <taxon>Agaricomycetidae</taxon>
        <taxon>Agaricales</taxon>
        <taxon>Marasmiineae</taxon>
        <taxon>Omphalotaceae</taxon>
        <taxon>Gymnopus</taxon>
    </lineage>
</organism>
<protein>
    <submittedName>
        <fullName evidence="2">Uncharacterized protein</fullName>
    </submittedName>
</protein>
<reference evidence="2" key="1">
    <citation type="journal article" date="2019" name="Environ. Microbiol.">
        <title>Fungal ecological strategies reflected in gene transcription - a case study of two litter decomposers.</title>
        <authorList>
            <person name="Barbi F."/>
            <person name="Kohler A."/>
            <person name="Barry K."/>
            <person name="Baskaran P."/>
            <person name="Daum C."/>
            <person name="Fauchery L."/>
            <person name="Ihrmark K."/>
            <person name="Kuo A."/>
            <person name="LaButti K."/>
            <person name="Lipzen A."/>
            <person name="Morin E."/>
            <person name="Grigoriev I.V."/>
            <person name="Henrissat B."/>
            <person name="Lindahl B."/>
            <person name="Martin F."/>
        </authorList>
    </citation>
    <scope>NUCLEOTIDE SEQUENCE</scope>
    <source>
        <strain evidence="2">JB14</strain>
    </source>
</reference>
<accession>A0A6A4HUQ7</accession>
<dbReference type="OrthoDB" id="3269297at2759"/>
<dbReference type="Proteomes" id="UP000799118">
    <property type="component" value="Unassembled WGS sequence"/>
</dbReference>
<keyword evidence="3" id="KW-1185">Reference proteome</keyword>